<dbReference type="AlphaFoldDB" id="A0A7M4EH77"/>
<reference evidence="2" key="1">
    <citation type="submission" date="2025-08" db="UniProtKB">
        <authorList>
            <consortium name="Ensembl"/>
        </authorList>
    </citation>
    <scope>IDENTIFICATION</scope>
</reference>
<keyword evidence="1" id="KW-0472">Membrane</keyword>
<feature type="transmembrane region" description="Helical" evidence="1">
    <location>
        <begin position="20"/>
        <end position="38"/>
    </location>
</feature>
<evidence type="ECO:0000256" key="1">
    <source>
        <dbReference type="SAM" id="Phobius"/>
    </source>
</evidence>
<protein>
    <submittedName>
        <fullName evidence="2">Uncharacterized protein</fullName>
    </submittedName>
</protein>
<keyword evidence="3" id="KW-1185">Reference proteome</keyword>
<evidence type="ECO:0000313" key="2">
    <source>
        <dbReference type="Ensembl" id="ENSCPRP00005009816.1"/>
    </source>
</evidence>
<organism evidence="2 3">
    <name type="scientific">Crocodylus porosus</name>
    <name type="common">Saltwater crocodile</name>
    <name type="synonym">Estuarine crocodile</name>
    <dbReference type="NCBI Taxonomy" id="8502"/>
    <lineage>
        <taxon>Eukaryota</taxon>
        <taxon>Metazoa</taxon>
        <taxon>Chordata</taxon>
        <taxon>Craniata</taxon>
        <taxon>Vertebrata</taxon>
        <taxon>Euteleostomi</taxon>
        <taxon>Archelosauria</taxon>
        <taxon>Archosauria</taxon>
        <taxon>Crocodylia</taxon>
        <taxon>Longirostres</taxon>
        <taxon>Crocodylidae</taxon>
        <taxon>Crocodylus</taxon>
    </lineage>
</organism>
<keyword evidence="1" id="KW-1133">Transmembrane helix</keyword>
<keyword evidence="1" id="KW-0812">Transmembrane</keyword>
<accession>A0A7M4EH77</accession>
<evidence type="ECO:0000313" key="3">
    <source>
        <dbReference type="Proteomes" id="UP000594220"/>
    </source>
</evidence>
<name>A0A7M4EH77_CROPO</name>
<proteinExistence type="predicted"/>
<dbReference type="Proteomes" id="UP000594220">
    <property type="component" value="Unplaced"/>
</dbReference>
<reference evidence="2" key="2">
    <citation type="submission" date="2025-09" db="UniProtKB">
        <authorList>
            <consortium name="Ensembl"/>
        </authorList>
    </citation>
    <scope>IDENTIFICATION</scope>
</reference>
<sequence length="78" mass="8983">TAQHPLKVLTCRDVEGKFDVLFIQCALSYVLEISLALLQKQGGRSTTQVTRKHLFRPMCWEPVTMRLYIIFQKSVDAN</sequence>
<dbReference type="Ensembl" id="ENSCPRT00005011569.1">
    <property type="protein sequence ID" value="ENSCPRP00005009816.1"/>
    <property type="gene ID" value="ENSCPRG00005007011.1"/>
</dbReference>